<dbReference type="AlphaFoldDB" id="A0ABD0URZ4"/>
<dbReference type="Pfam" id="PF13639">
    <property type="entry name" value="zf-RING_2"/>
    <property type="match status" value="1"/>
</dbReference>
<feature type="domain" description="RING-type" evidence="3">
    <location>
        <begin position="236"/>
        <end position="277"/>
    </location>
</feature>
<protein>
    <recommendedName>
        <fullName evidence="3">RING-type domain-containing protein</fullName>
    </recommendedName>
</protein>
<dbReference type="InterPro" id="IPR013083">
    <property type="entry name" value="Znf_RING/FYVE/PHD"/>
</dbReference>
<organism evidence="4 5">
    <name type="scientific">Dendrobium thyrsiflorum</name>
    <name type="common">Pinecone-like raceme dendrobium</name>
    <name type="synonym">Orchid</name>
    <dbReference type="NCBI Taxonomy" id="117978"/>
    <lineage>
        <taxon>Eukaryota</taxon>
        <taxon>Viridiplantae</taxon>
        <taxon>Streptophyta</taxon>
        <taxon>Embryophyta</taxon>
        <taxon>Tracheophyta</taxon>
        <taxon>Spermatophyta</taxon>
        <taxon>Magnoliopsida</taxon>
        <taxon>Liliopsida</taxon>
        <taxon>Asparagales</taxon>
        <taxon>Orchidaceae</taxon>
        <taxon>Epidendroideae</taxon>
        <taxon>Malaxideae</taxon>
        <taxon>Dendrobiinae</taxon>
        <taxon>Dendrobium</taxon>
    </lineage>
</organism>
<feature type="compositionally biased region" description="Polar residues" evidence="2">
    <location>
        <begin position="161"/>
        <end position="179"/>
    </location>
</feature>
<dbReference type="PANTHER" id="PTHR46400:SF11">
    <property type="entry name" value="OS04G0571200 PROTEIN"/>
    <property type="match status" value="1"/>
</dbReference>
<reference evidence="4 5" key="1">
    <citation type="journal article" date="2024" name="Plant Biotechnol. J.">
        <title>Dendrobium thyrsiflorum genome and its molecular insights into genes involved in important horticultural traits.</title>
        <authorList>
            <person name="Chen B."/>
            <person name="Wang J.Y."/>
            <person name="Zheng P.J."/>
            <person name="Li K.L."/>
            <person name="Liang Y.M."/>
            <person name="Chen X.F."/>
            <person name="Zhang C."/>
            <person name="Zhao X."/>
            <person name="He X."/>
            <person name="Zhang G.Q."/>
            <person name="Liu Z.J."/>
            <person name="Xu Q."/>
        </authorList>
    </citation>
    <scope>NUCLEOTIDE SEQUENCE [LARGE SCALE GENOMIC DNA]</scope>
    <source>
        <strain evidence="4">GZMU011</strain>
    </source>
</reference>
<evidence type="ECO:0000256" key="2">
    <source>
        <dbReference type="SAM" id="MobiDB-lite"/>
    </source>
</evidence>
<keyword evidence="1" id="KW-0479">Metal-binding</keyword>
<proteinExistence type="predicted"/>
<feature type="region of interest" description="Disordered" evidence="2">
    <location>
        <begin position="88"/>
        <end position="123"/>
    </location>
</feature>
<dbReference type="InterPro" id="IPR033276">
    <property type="entry name" value="BB"/>
</dbReference>
<keyword evidence="5" id="KW-1185">Reference proteome</keyword>
<evidence type="ECO:0000259" key="3">
    <source>
        <dbReference type="PROSITE" id="PS50089"/>
    </source>
</evidence>
<keyword evidence="1" id="KW-0862">Zinc</keyword>
<dbReference type="PROSITE" id="PS50089">
    <property type="entry name" value="ZF_RING_2"/>
    <property type="match status" value="1"/>
</dbReference>
<dbReference type="SMART" id="SM00184">
    <property type="entry name" value="RING"/>
    <property type="match status" value="1"/>
</dbReference>
<accession>A0ABD0URZ4</accession>
<keyword evidence="1" id="KW-0863">Zinc-finger</keyword>
<dbReference type="EMBL" id="JANQDX010000013">
    <property type="protein sequence ID" value="KAL0913131.1"/>
    <property type="molecule type" value="Genomic_DNA"/>
</dbReference>
<sequence>MNSDCPLPTAGWSSRKAALPQPSVAIMRVELQTGEKQKMDSHYVNAPVPYVVEENFEGDFPDHNDLSHLTLAQILQDQETFYESLQRDGQFDTGKSSSTITMGDRDGRLQSRENSSQTVNVDSQLAMDEAYARELQELENQLSYASLNRTSATGTDVARAQSATSKSEGTSANTTATQVDRQDNVDPDNMTYEELQSLGEAIGKESRGLSDELISYLPTSTYKNGLFSRREKIEECVICYMPYKNRDKLITLPCQHQYHKGCVSHWLKINKACPVCNEEVFGS</sequence>
<dbReference type="Gene3D" id="3.30.40.10">
    <property type="entry name" value="Zinc/RING finger domain, C3HC4 (zinc finger)"/>
    <property type="match status" value="1"/>
</dbReference>
<dbReference type="GO" id="GO:0008270">
    <property type="term" value="F:zinc ion binding"/>
    <property type="evidence" value="ECO:0007669"/>
    <property type="project" value="UniProtKB-KW"/>
</dbReference>
<evidence type="ECO:0000313" key="5">
    <source>
        <dbReference type="Proteomes" id="UP001552299"/>
    </source>
</evidence>
<comment type="caution">
    <text evidence="4">The sequence shown here is derived from an EMBL/GenBank/DDBJ whole genome shotgun (WGS) entry which is preliminary data.</text>
</comment>
<dbReference type="FunFam" id="3.30.40.10:FF:000226">
    <property type="entry name" value="E3 ubiquitin ligase BIG BROTHER"/>
    <property type="match status" value="1"/>
</dbReference>
<name>A0ABD0URZ4_DENTH</name>
<gene>
    <name evidence="4" type="ORF">M5K25_016565</name>
</gene>
<evidence type="ECO:0000313" key="4">
    <source>
        <dbReference type="EMBL" id="KAL0913131.1"/>
    </source>
</evidence>
<dbReference type="Proteomes" id="UP001552299">
    <property type="component" value="Unassembled WGS sequence"/>
</dbReference>
<dbReference type="PANTHER" id="PTHR46400">
    <property type="entry name" value="RING/U-BOX SUPERFAMILY PROTEIN"/>
    <property type="match status" value="1"/>
</dbReference>
<evidence type="ECO:0000256" key="1">
    <source>
        <dbReference type="PROSITE-ProRule" id="PRU00175"/>
    </source>
</evidence>
<feature type="region of interest" description="Disordered" evidence="2">
    <location>
        <begin position="151"/>
        <end position="187"/>
    </location>
</feature>
<feature type="compositionally biased region" description="Polar residues" evidence="2">
    <location>
        <begin position="112"/>
        <end position="123"/>
    </location>
</feature>
<dbReference type="SUPFAM" id="SSF57850">
    <property type="entry name" value="RING/U-box"/>
    <property type="match status" value="1"/>
</dbReference>
<dbReference type="InterPro" id="IPR001841">
    <property type="entry name" value="Znf_RING"/>
</dbReference>